<protein>
    <submittedName>
        <fullName evidence="1">Uncharacterized protein</fullName>
    </submittedName>
</protein>
<dbReference type="Proteomes" id="UP000683310">
    <property type="component" value="Chromosome"/>
</dbReference>
<evidence type="ECO:0000313" key="1">
    <source>
        <dbReference type="EMBL" id="QVI22336.1"/>
    </source>
</evidence>
<dbReference type="RefSeq" id="WP_213558419.1">
    <property type="nucleotide sequence ID" value="NZ_JBHZDI010000123.1"/>
</dbReference>
<sequence>MVALLGSLVIVAAFAGLVYRYAPEPGERWGVLLERYRPHAPMSDWSVSEYEAARQYSDLAAVAALRPDVCSAVPPRRFGRRTTAVAALSTIPCRNESVQF</sequence>
<proteinExistence type="predicted"/>
<gene>
    <name evidence="1" type="ORF">KHQ06_04365</name>
</gene>
<evidence type="ECO:0000313" key="2">
    <source>
        <dbReference type="Proteomes" id="UP000683310"/>
    </source>
</evidence>
<name>A0ABX8CSN3_9NOCA</name>
<keyword evidence="2" id="KW-1185">Reference proteome</keyword>
<organism evidence="1 2">
    <name type="scientific">Nocardia tengchongensis</name>
    <dbReference type="NCBI Taxonomy" id="2055889"/>
    <lineage>
        <taxon>Bacteria</taxon>
        <taxon>Bacillati</taxon>
        <taxon>Actinomycetota</taxon>
        <taxon>Actinomycetes</taxon>
        <taxon>Mycobacteriales</taxon>
        <taxon>Nocardiaceae</taxon>
        <taxon>Nocardia</taxon>
    </lineage>
</organism>
<dbReference type="EMBL" id="CP074371">
    <property type="protein sequence ID" value="QVI22336.1"/>
    <property type="molecule type" value="Genomic_DNA"/>
</dbReference>
<accession>A0ABX8CSN3</accession>
<reference evidence="1 2" key="1">
    <citation type="submission" date="2021-04" db="EMBL/GenBank/DDBJ databases">
        <title>Nocardia tengchongensis.</title>
        <authorList>
            <person name="Zhuang k."/>
            <person name="Ran Y."/>
            <person name="Li W."/>
        </authorList>
    </citation>
    <scope>NUCLEOTIDE SEQUENCE [LARGE SCALE GENOMIC DNA]</scope>
    <source>
        <strain evidence="1 2">CFH S0057</strain>
    </source>
</reference>